<dbReference type="Proteomes" id="UP000295807">
    <property type="component" value="Unassembled WGS sequence"/>
</dbReference>
<dbReference type="InterPro" id="IPR011989">
    <property type="entry name" value="ARM-like"/>
</dbReference>
<dbReference type="OrthoDB" id="667893at2"/>
<dbReference type="Gene3D" id="1.25.10.10">
    <property type="entry name" value="Leucine-rich Repeat Variant"/>
    <property type="match status" value="1"/>
</dbReference>
<accession>A0A4R3KYQ3</accession>
<reference evidence="1 2" key="1">
    <citation type="submission" date="2019-03" db="EMBL/GenBank/DDBJ databases">
        <title>Genomic Encyclopedia of Type Strains, Phase IV (KMG-IV): sequencing the most valuable type-strain genomes for metagenomic binning, comparative biology and taxonomic classification.</title>
        <authorList>
            <person name="Goeker M."/>
        </authorList>
    </citation>
    <scope>NUCLEOTIDE SEQUENCE [LARGE SCALE GENOMIC DNA]</scope>
    <source>
        <strain evidence="1 2">DSM 21100</strain>
    </source>
</reference>
<proteinExistence type="predicted"/>
<comment type="caution">
    <text evidence="1">The sequence shown here is derived from an EMBL/GenBank/DDBJ whole genome shotgun (WGS) entry which is preliminary data.</text>
</comment>
<evidence type="ECO:0000313" key="1">
    <source>
        <dbReference type="EMBL" id="TCS90444.1"/>
    </source>
</evidence>
<dbReference type="RefSeq" id="WP_132127869.1">
    <property type="nucleotide sequence ID" value="NZ_CP042432.1"/>
</dbReference>
<name>A0A4R3KYQ3_9SPHI</name>
<dbReference type="AlphaFoldDB" id="A0A4R3KYQ3"/>
<gene>
    <name evidence="1" type="ORF">EDD80_101645</name>
</gene>
<evidence type="ECO:0000313" key="2">
    <source>
        <dbReference type="Proteomes" id="UP000295807"/>
    </source>
</evidence>
<protein>
    <recommendedName>
        <fullName evidence="3">HEAT repeat protein</fullName>
    </recommendedName>
</protein>
<keyword evidence="2" id="KW-1185">Reference proteome</keyword>
<dbReference type="InterPro" id="IPR016024">
    <property type="entry name" value="ARM-type_fold"/>
</dbReference>
<evidence type="ECO:0008006" key="3">
    <source>
        <dbReference type="Google" id="ProtNLM"/>
    </source>
</evidence>
<organism evidence="1 2">
    <name type="scientific">Anseongella ginsenosidimutans</name>
    <dbReference type="NCBI Taxonomy" id="496056"/>
    <lineage>
        <taxon>Bacteria</taxon>
        <taxon>Pseudomonadati</taxon>
        <taxon>Bacteroidota</taxon>
        <taxon>Sphingobacteriia</taxon>
        <taxon>Sphingobacteriales</taxon>
        <taxon>Sphingobacteriaceae</taxon>
        <taxon>Anseongella</taxon>
    </lineage>
</organism>
<sequence length="173" mass="20019">MDLRSQLLQKHDKQNMLSIREYIADDEERFGRLMELFFSEEYRIQQRASWAVMHCADRHPHLVRPYLERMIGLLDKPVHDSVKRNTVRILRDIDIPEALYGKTADNCFRLLTEPAAPAAVKAFSMYVLLKIVKEEPELAPELRLLIQETLPTGSAAIQAAAGKVLRQLNRLRL</sequence>
<dbReference type="SUPFAM" id="SSF48371">
    <property type="entry name" value="ARM repeat"/>
    <property type="match status" value="1"/>
</dbReference>
<dbReference type="EMBL" id="SMAD01000001">
    <property type="protein sequence ID" value="TCS90444.1"/>
    <property type="molecule type" value="Genomic_DNA"/>
</dbReference>